<dbReference type="EMBL" id="LAZR01053688">
    <property type="protein sequence ID" value="KKK80208.1"/>
    <property type="molecule type" value="Genomic_DNA"/>
</dbReference>
<sequence>MGRGVAFTPSEDDFISTNAENKTARELLDLHEELQADMLWPERTVKSLARRVERLRDNGKVGKRD</sequence>
<organism evidence="1">
    <name type="scientific">marine sediment metagenome</name>
    <dbReference type="NCBI Taxonomy" id="412755"/>
    <lineage>
        <taxon>unclassified sequences</taxon>
        <taxon>metagenomes</taxon>
        <taxon>ecological metagenomes</taxon>
    </lineage>
</organism>
<accession>A0A0F8YFF5</accession>
<proteinExistence type="predicted"/>
<reference evidence="1" key="1">
    <citation type="journal article" date="2015" name="Nature">
        <title>Complex archaea that bridge the gap between prokaryotes and eukaryotes.</title>
        <authorList>
            <person name="Spang A."/>
            <person name="Saw J.H."/>
            <person name="Jorgensen S.L."/>
            <person name="Zaremba-Niedzwiedzka K."/>
            <person name="Martijn J."/>
            <person name="Lind A.E."/>
            <person name="van Eijk R."/>
            <person name="Schleper C."/>
            <person name="Guy L."/>
            <person name="Ettema T.J."/>
        </authorList>
    </citation>
    <scope>NUCLEOTIDE SEQUENCE</scope>
</reference>
<comment type="caution">
    <text evidence="1">The sequence shown here is derived from an EMBL/GenBank/DDBJ whole genome shotgun (WGS) entry which is preliminary data.</text>
</comment>
<protein>
    <submittedName>
        <fullName evidence="1">Uncharacterized protein</fullName>
    </submittedName>
</protein>
<gene>
    <name evidence="1" type="ORF">LCGC14_2825770</name>
</gene>
<feature type="non-terminal residue" evidence="1">
    <location>
        <position position="65"/>
    </location>
</feature>
<evidence type="ECO:0000313" key="1">
    <source>
        <dbReference type="EMBL" id="KKK80208.1"/>
    </source>
</evidence>
<name>A0A0F8YFF5_9ZZZZ</name>
<dbReference type="AlphaFoldDB" id="A0A0F8YFF5"/>